<dbReference type="HOGENOM" id="CLU_091016_1_0_5"/>
<dbReference type="EMBL" id="APVH01000023">
    <property type="protein sequence ID" value="EPX82359.1"/>
    <property type="molecule type" value="Genomic_DNA"/>
</dbReference>
<dbReference type="RefSeq" id="WP_020040516.1">
    <property type="nucleotide sequence ID" value="NZ_KE557275.1"/>
</dbReference>
<comment type="caution">
    <text evidence="3">The sequence shown here is derived from an EMBL/GenBank/DDBJ whole genome shotgun (WGS) entry which is preliminary data.</text>
</comment>
<dbReference type="InterPro" id="IPR029064">
    <property type="entry name" value="Ribosomal_eL30-like_sf"/>
</dbReference>
<feature type="domain" description="YlxR" evidence="2">
    <location>
        <begin position="16"/>
        <end position="84"/>
    </location>
</feature>
<gene>
    <name evidence="3" type="ORF">Salmuc_04084</name>
</gene>
<dbReference type="CDD" id="cd00279">
    <property type="entry name" value="YlxR"/>
    <property type="match status" value="1"/>
</dbReference>
<dbReference type="STRING" id="1123237.Salmuc_04084"/>
<dbReference type="Gene3D" id="3.30.1230.10">
    <property type="entry name" value="YlxR-like"/>
    <property type="match status" value="1"/>
</dbReference>
<dbReference type="Pfam" id="PF04296">
    <property type="entry name" value="YlxR"/>
    <property type="match status" value="1"/>
</dbReference>
<dbReference type="NCBIfam" id="NF006622">
    <property type="entry name" value="PRK09190.1"/>
    <property type="match status" value="1"/>
</dbReference>
<dbReference type="PANTHER" id="PTHR34215:SF1">
    <property type="entry name" value="YLXR DOMAIN-CONTAINING PROTEIN"/>
    <property type="match status" value="1"/>
</dbReference>
<accession>S9S7Y8</accession>
<dbReference type="InterPro" id="IPR035931">
    <property type="entry name" value="YlxR-like_sf"/>
</dbReference>
<dbReference type="SUPFAM" id="SSF55315">
    <property type="entry name" value="L30e-like"/>
    <property type="match status" value="1"/>
</dbReference>
<dbReference type="eggNOG" id="COG2740">
    <property type="taxonomic scope" value="Bacteria"/>
</dbReference>
<evidence type="ECO:0000256" key="1">
    <source>
        <dbReference type="SAM" id="MobiDB-lite"/>
    </source>
</evidence>
<sequence length="220" mass="23357">MSRGGRDKDRTGAPERRCIATGETRPVTELVRFVVGPEDQVAPDIAGKLPGRGIWVTADRAALERAEAKGLFARSAKRPVKVPEGVPGLVEQMLARRVLELISLARKSGRAVAGYEKVKDWLGRDDARVLLQASDGSERGKGKLSTPYGGDWIGWLTAQELGLAFGREKVIHAALGAGGLTKRVVDEAQRLKGLRAGASGAETATVVAGGGRGRRKGQES</sequence>
<dbReference type="OrthoDB" id="9799836at2"/>
<dbReference type="SUPFAM" id="SSF64376">
    <property type="entry name" value="YlxR-like"/>
    <property type="match status" value="1"/>
</dbReference>
<evidence type="ECO:0000313" key="3">
    <source>
        <dbReference type="EMBL" id="EPX82359.1"/>
    </source>
</evidence>
<feature type="compositionally biased region" description="Low complexity" evidence="1">
    <location>
        <begin position="198"/>
        <end position="207"/>
    </location>
</feature>
<dbReference type="PANTHER" id="PTHR34215">
    <property type="entry name" value="BLL0784 PROTEIN"/>
    <property type="match status" value="1"/>
</dbReference>
<dbReference type="Gene3D" id="3.30.1330.30">
    <property type="match status" value="1"/>
</dbReference>
<dbReference type="InterPro" id="IPR037465">
    <property type="entry name" value="YlxR"/>
</dbReference>
<evidence type="ECO:0000259" key="2">
    <source>
        <dbReference type="Pfam" id="PF04296"/>
    </source>
</evidence>
<keyword evidence="4" id="KW-1185">Reference proteome</keyword>
<dbReference type="InterPro" id="IPR007393">
    <property type="entry name" value="YlxR_dom"/>
</dbReference>
<dbReference type="AlphaFoldDB" id="S9S7Y8"/>
<reference evidence="4" key="1">
    <citation type="journal article" date="2014" name="Stand. Genomic Sci.">
        <title>Genome sequence of the exopolysaccharide-producing Salipiger mucosus type strain (DSM 16094(T)), a moderately halophilic member of the Roseobacter clade.</title>
        <authorList>
            <person name="Riedel T."/>
            <person name="Spring S."/>
            <person name="Fiebig A."/>
            <person name="Petersen J."/>
            <person name="Kyrpides N.C."/>
            <person name="Goker M."/>
            <person name="Klenk H.P."/>
        </authorList>
    </citation>
    <scope>NUCLEOTIDE SEQUENCE [LARGE SCALE GENOMIC DNA]</scope>
    <source>
        <strain evidence="4">DSM 16094</strain>
    </source>
</reference>
<name>S9S7Y8_9RHOB</name>
<feature type="region of interest" description="Disordered" evidence="1">
    <location>
        <begin position="198"/>
        <end position="220"/>
    </location>
</feature>
<organism evidence="3 4">
    <name type="scientific">Salipiger mucosus DSM 16094</name>
    <dbReference type="NCBI Taxonomy" id="1123237"/>
    <lineage>
        <taxon>Bacteria</taxon>
        <taxon>Pseudomonadati</taxon>
        <taxon>Pseudomonadota</taxon>
        <taxon>Alphaproteobacteria</taxon>
        <taxon>Rhodobacterales</taxon>
        <taxon>Roseobacteraceae</taxon>
        <taxon>Salipiger</taxon>
    </lineage>
</organism>
<protein>
    <submittedName>
        <fullName evidence="3">Putative nucleic-acid-binding protein implicated in transcription termination</fullName>
    </submittedName>
</protein>
<dbReference type="Proteomes" id="UP000015347">
    <property type="component" value="Unassembled WGS sequence"/>
</dbReference>
<evidence type="ECO:0000313" key="4">
    <source>
        <dbReference type="Proteomes" id="UP000015347"/>
    </source>
</evidence>
<proteinExistence type="predicted"/>